<keyword evidence="4" id="KW-0968">Cytoplasmic vesicle</keyword>
<dbReference type="GO" id="GO:0006897">
    <property type="term" value="P:endocytosis"/>
    <property type="evidence" value="ECO:0007669"/>
    <property type="project" value="TreeGrafter"/>
</dbReference>
<proteinExistence type="predicted"/>
<feature type="domain" description="ENTH" evidence="6">
    <location>
        <begin position="1"/>
        <end position="131"/>
    </location>
</feature>
<dbReference type="SMART" id="SM00273">
    <property type="entry name" value="ENTH"/>
    <property type="match status" value="1"/>
</dbReference>
<gene>
    <name evidence="7" type="ORF">HS088_TW14G00894</name>
</gene>
<evidence type="ECO:0000256" key="2">
    <source>
        <dbReference type="ARBA" id="ARBA00004555"/>
    </source>
</evidence>
<dbReference type="AlphaFoldDB" id="A0A7J7CRK2"/>
<reference evidence="7 8" key="1">
    <citation type="journal article" date="2020" name="Nat. Commun.">
        <title>Genome of Tripterygium wilfordii and identification of cytochrome P450 involved in triptolide biosynthesis.</title>
        <authorList>
            <person name="Tu L."/>
            <person name="Su P."/>
            <person name="Zhang Z."/>
            <person name="Gao L."/>
            <person name="Wang J."/>
            <person name="Hu T."/>
            <person name="Zhou J."/>
            <person name="Zhang Y."/>
            <person name="Zhao Y."/>
            <person name="Liu Y."/>
            <person name="Song Y."/>
            <person name="Tong Y."/>
            <person name="Lu Y."/>
            <person name="Yang J."/>
            <person name="Xu C."/>
            <person name="Jia M."/>
            <person name="Peters R.J."/>
            <person name="Huang L."/>
            <person name="Gao W."/>
        </authorList>
    </citation>
    <scope>NUCLEOTIDE SEQUENCE [LARGE SCALE GENOMIC DNA]</scope>
    <source>
        <strain evidence="8">cv. XIE 37</strain>
        <tissue evidence="7">Leaf</tissue>
    </source>
</reference>
<dbReference type="CDD" id="cd03571">
    <property type="entry name" value="ENTH"/>
    <property type="match status" value="1"/>
</dbReference>
<dbReference type="Gene3D" id="1.25.40.90">
    <property type="match status" value="1"/>
</dbReference>
<dbReference type="GO" id="GO:0030125">
    <property type="term" value="C:clathrin vesicle coat"/>
    <property type="evidence" value="ECO:0007669"/>
    <property type="project" value="TreeGrafter"/>
</dbReference>
<protein>
    <submittedName>
        <fullName evidence="7">Putative ENTH/VHS family protein</fullName>
    </submittedName>
</protein>
<evidence type="ECO:0000256" key="3">
    <source>
        <dbReference type="ARBA" id="ARBA00023034"/>
    </source>
</evidence>
<comment type="caution">
    <text evidence="7">The sequence shown here is derived from an EMBL/GenBank/DDBJ whole genome shotgun (WGS) entry which is preliminary data.</text>
</comment>
<dbReference type="GO" id="GO:0005886">
    <property type="term" value="C:plasma membrane"/>
    <property type="evidence" value="ECO:0007669"/>
    <property type="project" value="TreeGrafter"/>
</dbReference>
<dbReference type="Proteomes" id="UP000593562">
    <property type="component" value="Unassembled WGS sequence"/>
</dbReference>
<dbReference type="SUPFAM" id="SSF48464">
    <property type="entry name" value="ENTH/VHS domain"/>
    <property type="match status" value="1"/>
</dbReference>
<sequence length="276" mass="30740">MNVTFISRLAGEATNNEPGSPDAKTMSTIAEASFDVEDFWRVADVLHNRLESINWEHWRELYKSLVLLEFLLTHGPVEFAEEFQRDFDIIQDLGAFKHIDGKGFNWGANMEKRAENILELLRGGEPLKEARLKALKITREIQGFGNFTPSPNSSSSSSSSTSSEASRASSFGSYSSTSSIYELAANDSNYSQGGLEEFEDKHKWNCHPIQESGRLLDPDEDDENNAQGIIGKICSKLVGISPSKDCGGIGDKVILRSFSDVGRPKKIYDRQFSLRC</sequence>
<name>A0A7J7CRK2_TRIWF</name>
<evidence type="ECO:0000256" key="4">
    <source>
        <dbReference type="ARBA" id="ARBA00023329"/>
    </source>
</evidence>
<dbReference type="GO" id="GO:0005794">
    <property type="term" value="C:Golgi apparatus"/>
    <property type="evidence" value="ECO:0007669"/>
    <property type="project" value="UniProtKB-SubCell"/>
</dbReference>
<dbReference type="PROSITE" id="PS50942">
    <property type="entry name" value="ENTH"/>
    <property type="match status" value="1"/>
</dbReference>
<dbReference type="GO" id="GO:0005768">
    <property type="term" value="C:endosome"/>
    <property type="evidence" value="ECO:0007669"/>
    <property type="project" value="TreeGrafter"/>
</dbReference>
<evidence type="ECO:0000256" key="5">
    <source>
        <dbReference type="SAM" id="MobiDB-lite"/>
    </source>
</evidence>
<dbReference type="PANTHER" id="PTHR12276">
    <property type="entry name" value="EPSIN/ENT-RELATED"/>
    <property type="match status" value="1"/>
</dbReference>
<dbReference type="InterPro" id="IPR013809">
    <property type="entry name" value="ENTH"/>
</dbReference>
<dbReference type="GO" id="GO:0030276">
    <property type="term" value="F:clathrin binding"/>
    <property type="evidence" value="ECO:0007669"/>
    <property type="project" value="TreeGrafter"/>
</dbReference>
<keyword evidence="8" id="KW-1185">Reference proteome</keyword>
<dbReference type="InterPro" id="IPR008942">
    <property type="entry name" value="ENTH_VHS"/>
</dbReference>
<keyword evidence="3" id="KW-0333">Golgi apparatus</keyword>
<evidence type="ECO:0000313" key="8">
    <source>
        <dbReference type="Proteomes" id="UP000593562"/>
    </source>
</evidence>
<dbReference type="PANTHER" id="PTHR12276:SF95">
    <property type="entry name" value="ENTH_VHS FAMILY PROTEIN"/>
    <property type="match status" value="1"/>
</dbReference>
<dbReference type="Pfam" id="PF01417">
    <property type="entry name" value="ENTH"/>
    <property type="match status" value="1"/>
</dbReference>
<comment type="subcellular location">
    <subcellularLocation>
        <location evidence="1">Cytoplasmic vesicle</location>
        <location evidence="1">Clathrin-coated vesicle</location>
    </subcellularLocation>
    <subcellularLocation>
        <location evidence="2">Golgi apparatus</location>
    </subcellularLocation>
</comment>
<evidence type="ECO:0000259" key="6">
    <source>
        <dbReference type="PROSITE" id="PS50942"/>
    </source>
</evidence>
<evidence type="ECO:0000256" key="1">
    <source>
        <dbReference type="ARBA" id="ARBA00004132"/>
    </source>
</evidence>
<feature type="compositionally biased region" description="Low complexity" evidence="5">
    <location>
        <begin position="150"/>
        <end position="173"/>
    </location>
</feature>
<accession>A0A7J7CRK2</accession>
<dbReference type="EMBL" id="JAAARO010000014">
    <property type="protein sequence ID" value="KAF5736742.1"/>
    <property type="molecule type" value="Genomic_DNA"/>
</dbReference>
<organism evidence="7 8">
    <name type="scientific">Tripterygium wilfordii</name>
    <name type="common">Thunder God vine</name>
    <dbReference type="NCBI Taxonomy" id="458696"/>
    <lineage>
        <taxon>Eukaryota</taxon>
        <taxon>Viridiplantae</taxon>
        <taxon>Streptophyta</taxon>
        <taxon>Embryophyta</taxon>
        <taxon>Tracheophyta</taxon>
        <taxon>Spermatophyta</taxon>
        <taxon>Magnoliopsida</taxon>
        <taxon>eudicotyledons</taxon>
        <taxon>Gunneridae</taxon>
        <taxon>Pentapetalae</taxon>
        <taxon>rosids</taxon>
        <taxon>fabids</taxon>
        <taxon>Celastrales</taxon>
        <taxon>Celastraceae</taxon>
        <taxon>Tripterygium</taxon>
    </lineage>
</organism>
<evidence type="ECO:0000313" key="7">
    <source>
        <dbReference type="EMBL" id="KAF5736742.1"/>
    </source>
</evidence>
<dbReference type="InParanoid" id="A0A7J7CRK2"/>
<dbReference type="GO" id="GO:0005543">
    <property type="term" value="F:phospholipid binding"/>
    <property type="evidence" value="ECO:0007669"/>
    <property type="project" value="TreeGrafter"/>
</dbReference>
<feature type="region of interest" description="Disordered" evidence="5">
    <location>
        <begin position="146"/>
        <end position="173"/>
    </location>
</feature>